<dbReference type="Pfam" id="PF13493">
    <property type="entry name" value="DUF4118"/>
    <property type="match status" value="1"/>
</dbReference>
<comment type="catalytic activity">
    <reaction evidence="1">
        <text>ATP + protein L-histidine = ADP + protein N-phospho-L-histidine.</text>
        <dbReference type="EC" id="2.7.13.3"/>
    </reaction>
</comment>
<comment type="caution">
    <text evidence="15">The sequence shown here is derived from an EMBL/GenBank/DDBJ whole genome shotgun (WGS) entry which is preliminary data.</text>
</comment>
<dbReference type="InterPro" id="IPR038318">
    <property type="entry name" value="KdpD_sf"/>
</dbReference>
<evidence type="ECO:0000256" key="7">
    <source>
        <dbReference type="ARBA" id="ARBA00022741"/>
    </source>
</evidence>
<dbReference type="Gene3D" id="1.20.120.620">
    <property type="entry name" value="Backbone structure of the membrane domain of e. Coli histidine kinase receptor kdpd"/>
    <property type="match status" value="1"/>
</dbReference>
<keyword evidence="10 13" id="KW-1133">Transmembrane helix</keyword>
<feature type="domain" description="Histidine kinase" evidence="14">
    <location>
        <begin position="676"/>
        <end position="887"/>
    </location>
</feature>
<dbReference type="CDD" id="cd01987">
    <property type="entry name" value="USP_KdpD-like"/>
    <property type="match status" value="1"/>
</dbReference>
<dbReference type="Gene3D" id="3.40.50.300">
    <property type="entry name" value="P-loop containing nucleotide triphosphate hydrolases"/>
    <property type="match status" value="1"/>
</dbReference>
<dbReference type="CDD" id="cd00082">
    <property type="entry name" value="HisKA"/>
    <property type="match status" value="1"/>
</dbReference>
<keyword evidence="12 13" id="KW-0472">Membrane</keyword>
<evidence type="ECO:0000256" key="13">
    <source>
        <dbReference type="SAM" id="Phobius"/>
    </source>
</evidence>
<evidence type="ECO:0000256" key="6">
    <source>
        <dbReference type="ARBA" id="ARBA00022692"/>
    </source>
</evidence>
<keyword evidence="11" id="KW-0902">Two-component regulatory system</keyword>
<organism evidence="15 16">
    <name type="scientific">Sphingomonas insulae</name>
    <dbReference type="NCBI Taxonomy" id="424800"/>
    <lineage>
        <taxon>Bacteria</taxon>
        <taxon>Pseudomonadati</taxon>
        <taxon>Pseudomonadota</taxon>
        <taxon>Alphaproteobacteria</taxon>
        <taxon>Sphingomonadales</taxon>
        <taxon>Sphingomonadaceae</taxon>
        <taxon>Sphingomonas</taxon>
    </lineage>
</organism>
<evidence type="ECO:0000256" key="2">
    <source>
        <dbReference type="ARBA" id="ARBA00004141"/>
    </source>
</evidence>
<evidence type="ECO:0000256" key="10">
    <source>
        <dbReference type="ARBA" id="ARBA00022989"/>
    </source>
</evidence>
<dbReference type="SUPFAM" id="SSF55874">
    <property type="entry name" value="ATPase domain of HSP90 chaperone/DNA topoisomerase II/histidine kinase"/>
    <property type="match status" value="1"/>
</dbReference>
<dbReference type="SMART" id="SM00387">
    <property type="entry name" value="HATPase_c"/>
    <property type="match status" value="1"/>
</dbReference>
<name>A0ABN1HPD7_9SPHN</name>
<dbReference type="PANTHER" id="PTHR45569:SF1">
    <property type="entry name" value="SENSOR PROTEIN KDPD"/>
    <property type="match status" value="1"/>
</dbReference>
<dbReference type="Gene3D" id="1.10.287.130">
    <property type="match status" value="1"/>
</dbReference>
<proteinExistence type="predicted"/>
<dbReference type="InterPro" id="IPR005467">
    <property type="entry name" value="His_kinase_dom"/>
</dbReference>
<dbReference type="InterPro" id="IPR029016">
    <property type="entry name" value="GAF-like_dom_sf"/>
</dbReference>
<gene>
    <name evidence="15" type="ORF">GCM10009102_07890</name>
</gene>
<dbReference type="PANTHER" id="PTHR45569">
    <property type="entry name" value="SENSOR PROTEIN KDPD"/>
    <property type="match status" value="1"/>
</dbReference>
<sequence length="897" mass="95743">MTISERPDPDALLRHAAQEGRGRLKIFLGAAPGVGKTFEMLSEGAARRRDGMDIVIGVVETHGRAETEALTHGFEIVPRRAVAYEAHTIHEMDLDAILARAPALVLVDELAHTNAPGCRHAKRYQDVEELLDAGIHVWSTVNIQHVESLNDVVAGFTRVRVRETLPDRILEAAEVEVVDIPPDELIERLKAGKVYLPQEATRALSHFFSKTNLSALRELALRRAAQAVDTQMLEHVRALGMGGTWAGGERVVVAVSELPGADGLVRAAKRIADALHAPWTAVFIETPRTQGFGEDQHRRIAAVMNLAAQLGSAVATVPAASVLQGLKTYAADARATQLIVGKSQRSRWFELRHGSIVDRLVRETPDIAVHVLPMPAAPAPRPTYRPLGGQWGRWTDYAWTTAMVLAITALGSALSHILDLGNIALLYLLPVMAAASLFGLRTGLFAGLASSIAYNFFFLPPTGTLTISNPENVLSVLVLLGVAVATSHLTARVRAQADLAGASARANAALAGFLRQLTRLGDPQTVAQAICVEIGRLFDLRTVLLVPETTGLAAQDAATGLVVQAANGSDHRLDTMEMAAAQWAYDTGQPAGRGSATLAASGWFFQPLVAGSHNLGVLGLAQDSGRDPLRSDQLPLFASLVEQATLVLERLQLEHEMRDLDAVRTRDRLRAALLSSVSHDLRTPLTAVIAAAAQLHDGATPQLIATIEGEAARLHRFIANLLDMARVEAGALTLAVEATDLGDAVTGAAHDARAALEGHAIRLDLPPDLPLVRADPHLLHHCLLNLLDNAGRYGAPDTPIVITGRNRFGELHLSVRDHGPGIPPGREAEVFETFRRLEGSDRAAGGTGLGLAIVAAFAEAMGMRVGAANRDDGEKGAVFTLVFPATLIVREPVGPAI</sequence>
<feature type="transmembrane region" description="Helical" evidence="13">
    <location>
        <begin position="425"/>
        <end position="453"/>
    </location>
</feature>
<dbReference type="SUPFAM" id="SSF55781">
    <property type="entry name" value="GAF domain-like"/>
    <property type="match status" value="1"/>
</dbReference>
<keyword evidence="16" id="KW-1185">Reference proteome</keyword>
<feature type="transmembrane region" description="Helical" evidence="13">
    <location>
        <begin position="397"/>
        <end position="418"/>
    </location>
</feature>
<keyword evidence="6 13" id="KW-0812">Transmembrane</keyword>
<dbReference type="InterPro" id="IPR003661">
    <property type="entry name" value="HisK_dim/P_dom"/>
</dbReference>
<dbReference type="InterPro" id="IPR014729">
    <property type="entry name" value="Rossmann-like_a/b/a_fold"/>
</dbReference>
<protein>
    <recommendedName>
        <fullName evidence="3">histidine kinase</fullName>
        <ecNumber evidence="3">2.7.13.3</ecNumber>
    </recommendedName>
</protein>
<keyword evidence="7" id="KW-0547">Nucleotide-binding</keyword>
<accession>A0ABN1HPD7</accession>
<dbReference type="GO" id="GO:0016301">
    <property type="term" value="F:kinase activity"/>
    <property type="evidence" value="ECO:0007669"/>
    <property type="project" value="UniProtKB-KW"/>
</dbReference>
<evidence type="ECO:0000256" key="11">
    <source>
        <dbReference type="ARBA" id="ARBA00023012"/>
    </source>
</evidence>
<dbReference type="InterPro" id="IPR036890">
    <property type="entry name" value="HATPase_C_sf"/>
</dbReference>
<dbReference type="Proteomes" id="UP001500238">
    <property type="component" value="Unassembled WGS sequence"/>
</dbReference>
<evidence type="ECO:0000256" key="1">
    <source>
        <dbReference type="ARBA" id="ARBA00000085"/>
    </source>
</evidence>
<evidence type="ECO:0000256" key="5">
    <source>
        <dbReference type="ARBA" id="ARBA00022679"/>
    </source>
</evidence>
<comment type="subcellular location">
    <subcellularLocation>
        <location evidence="2">Membrane</location>
        <topology evidence="2">Multi-pass membrane protein</topology>
    </subcellularLocation>
</comment>
<dbReference type="Pfam" id="PF00512">
    <property type="entry name" value="HisKA"/>
    <property type="match status" value="1"/>
</dbReference>
<evidence type="ECO:0000256" key="4">
    <source>
        <dbReference type="ARBA" id="ARBA00022553"/>
    </source>
</evidence>
<dbReference type="CDD" id="cd00075">
    <property type="entry name" value="HATPase"/>
    <property type="match status" value="1"/>
</dbReference>
<keyword evidence="9" id="KW-0067">ATP-binding</keyword>
<keyword evidence="8 15" id="KW-0418">Kinase</keyword>
<dbReference type="InterPro" id="IPR036097">
    <property type="entry name" value="HisK_dim/P_sf"/>
</dbReference>
<dbReference type="EC" id="2.7.13.3" evidence="3"/>
<dbReference type="RefSeq" id="WP_166753252.1">
    <property type="nucleotide sequence ID" value="NZ_BAAAES010000005.1"/>
</dbReference>
<evidence type="ECO:0000256" key="12">
    <source>
        <dbReference type="ARBA" id="ARBA00023136"/>
    </source>
</evidence>
<dbReference type="PRINTS" id="PR00344">
    <property type="entry name" value="BCTRLSENSOR"/>
</dbReference>
<dbReference type="InterPro" id="IPR025201">
    <property type="entry name" value="KdpD_TM"/>
</dbReference>
<keyword evidence="4" id="KW-0597">Phosphoprotein</keyword>
<dbReference type="Pfam" id="PF02518">
    <property type="entry name" value="HATPase_c"/>
    <property type="match status" value="1"/>
</dbReference>
<evidence type="ECO:0000256" key="9">
    <source>
        <dbReference type="ARBA" id="ARBA00022840"/>
    </source>
</evidence>
<dbReference type="Pfam" id="PF13492">
    <property type="entry name" value="GAF_3"/>
    <property type="match status" value="1"/>
</dbReference>
<dbReference type="InterPro" id="IPR052023">
    <property type="entry name" value="Histidine_kinase_KdpD"/>
</dbReference>
<evidence type="ECO:0000256" key="8">
    <source>
        <dbReference type="ARBA" id="ARBA00022777"/>
    </source>
</evidence>
<dbReference type="Gene3D" id="3.40.50.620">
    <property type="entry name" value="HUPs"/>
    <property type="match status" value="1"/>
</dbReference>
<evidence type="ECO:0000313" key="16">
    <source>
        <dbReference type="Proteomes" id="UP001500238"/>
    </source>
</evidence>
<dbReference type="Gene3D" id="3.30.565.10">
    <property type="entry name" value="Histidine kinase-like ATPase, C-terminal domain"/>
    <property type="match status" value="1"/>
</dbReference>
<reference evidence="15 16" key="1">
    <citation type="journal article" date="2019" name="Int. J. Syst. Evol. Microbiol.">
        <title>The Global Catalogue of Microorganisms (GCM) 10K type strain sequencing project: providing services to taxonomists for standard genome sequencing and annotation.</title>
        <authorList>
            <consortium name="The Broad Institute Genomics Platform"/>
            <consortium name="The Broad Institute Genome Sequencing Center for Infectious Disease"/>
            <person name="Wu L."/>
            <person name="Ma J."/>
        </authorList>
    </citation>
    <scope>NUCLEOTIDE SEQUENCE [LARGE SCALE GENOMIC DNA]</scope>
    <source>
        <strain evidence="15 16">JCM 14603</strain>
    </source>
</reference>
<keyword evidence="5" id="KW-0808">Transferase</keyword>
<dbReference type="SUPFAM" id="SSF52402">
    <property type="entry name" value="Adenine nucleotide alpha hydrolases-like"/>
    <property type="match status" value="1"/>
</dbReference>
<evidence type="ECO:0000256" key="3">
    <source>
        <dbReference type="ARBA" id="ARBA00012438"/>
    </source>
</evidence>
<evidence type="ECO:0000313" key="15">
    <source>
        <dbReference type="EMBL" id="GAA0661524.1"/>
    </source>
</evidence>
<evidence type="ECO:0000259" key="14">
    <source>
        <dbReference type="PROSITE" id="PS50109"/>
    </source>
</evidence>
<dbReference type="InterPro" id="IPR003018">
    <property type="entry name" value="GAF"/>
</dbReference>
<dbReference type="Gene3D" id="3.30.450.40">
    <property type="match status" value="1"/>
</dbReference>
<dbReference type="InterPro" id="IPR027417">
    <property type="entry name" value="P-loop_NTPase"/>
</dbReference>
<dbReference type="InterPro" id="IPR003852">
    <property type="entry name" value="Sig_transdc_His_kinase_KdpD_N"/>
</dbReference>
<dbReference type="EMBL" id="BAAAES010000005">
    <property type="protein sequence ID" value="GAA0661524.1"/>
    <property type="molecule type" value="Genomic_DNA"/>
</dbReference>
<dbReference type="SMART" id="SM00388">
    <property type="entry name" value="HisKA"/>
    <property type="match status" value="1"/>
</dbReference>
<dbReference type="Pfam" id="PF02702">
    <property type="entry name" value="KdpD"/>
    <property type="match status" value="1"/>
</dbReference>
<dbReference type="InterPro" id="IPR003594">
    <property type="entry name" value="HATPase_dom"/>
</dbReference>
<dbReference type="PROSITE" id="PS50109">
    <property type="entry name" value="HIS_KIN"/>
    <property type="match status" value="1"/>
</dbReference>
<dbReference type="InterPro" id="IPR004358">
    <property type="entry name" value="Sig_transdc_His_kin-like_C"/>
</dbReference>
<dbReference type="SUPFAM" id="SSF47384">
    <property type="entry name" value="Homodimeric domain of signal transducing histidine kinase"/>
    <property type="match status" value="1"/>
</dbReference>